<dbReference type="KEGG" id="gtr:GLOTRDRAFT_111806"/>
<dbReference type="Proteomes" id="UP000030669">
    <property type="component" value="Unassembled WGS sequence"/>
</dbReference>
<feature type="region of interest" description="Disordered" evidence="3">
    <location>
        <begin position="1"/>
        <end position="34"/>
    </location>
</feature>
<dbReference type="OMA" id="IEYETDW"/>
<dbReference type="HOGENOM" id="CLU_017445_0_0_1"/>
<dbReference type="RefSeq" id="XP_007868305.1">
    <property type="nucleotide sequence ID" value="XM_007870114.1"/>
</dbReference>
<dbReference type="InterPro" id="IPR001487">
    <property type="entry name" value="Bromodomain"/>
</dbReference>
<dbReference type="OrthoDB" id="21449at2759"/>
<feature type="compositionally biased region" description="Low complexity" evidence="3">
    <location>
        <begin position="212"/>
        <end position="230"/>
    </location>
</feature>
<dbReference type="eggNOG" id="KOG1828">
    <property type="taxonomic scope" value="Eukaryota"/>
</dbReference>
<dbReference type="AlphaFoldDB" id="S7Q0L0"/>
<proteinExistence type="predicted"/>
<dbReference type="GeneID" id="19299449"/>
<protein>
    <recommendedName>
        <fullName evidence="4">Bromo domain-containing protein</fullName>
    </recommendedName>
</protein>
<evidence type="ECO:0000313" key="6">
    <source>
        <dbReference type="Proteomes" id="UP000030669"/>
    </source>
</evidence>
<dbReference type="EMBL" id="KB469306">
    <property type="protein sequence ID" value="EPQ52987.1"/>
    <property type="molecule type" value="Genomic_DNA"/>
</dbReference>
<dbReference type="GO" id="GO:0005634">
    <property type="term" value="C:nucleus"/>
    <property type="evidence" value="ECO:0007669"/>
    <property type="project" value="TreeGrafter"/>
</dbReference>
<dbReference type="SUPFAM" id="SSF47370">
    <property type="entry name" value="Bromodomain"/>
    <property type="match status" value="1"/>
</dbReference>
<evidence type="ECO:0000256" key="1">
    <source>
        <dbReference type="ARBA" id="ARBA00023117"/>
    </source>
</evidence>
<evidence type="ECO:0000313" key="5">
    <source>
        <dbReference type="EMBL" id="EPQ52987.1"/>
    </source>
</evidence>
<dbReference type="InterPro" id="IPR036427">
    <property type="entry name" value="Bromodomain-like_sf"/>
</dbReference>
<dbReference type="Gene3D" id="1.20.920.10">
    <property type="entry name" value="Bromodomain-like"/>
    <property type="match status" value="1"/>
</dbReference>
<dbReference type="STRING" id="670483.S7Q0L0"/>
<keyword evidence="6" id="KW-1185">Reference proteome</keyword>
<dbReference type="PANTHER" id="PTHR22881:SF27">
    <property type="entry name" value="BROMODOMAIN CONTAINING 7_9"/>
    <property type="match status" value="1"/>
</dbReference>
<name>S7Q0L0_GLOTA</name>
<accession>S7Q0L0</accession>
<feature type="region of interest" description="Disordered" evidence="3">
    <location>
        <begin position="367"/>
        <end position="413"/>
    </location>
</feature>
<gene>
    <name evidence="5" type="ORF">GLOTRDRAFT_111806</name>
</gene>
<organism evidence="5 6">
    <name type="scientific">Gloeophyllum trabeum (strain ATCC 11539 / FP-39264 / Madison 617)</name>
    <name type="common">Brown rot fungus</name>
    <dbReference type="NCBI Taxonomy" id="670483"/>
    <lineage>
        <taxon>Eukaryota</taxon>
        <taxon>Fungi</taxon>
        <taxon>Dikarya</taxon>
        <taxon>Basidiomycota</taxon>
        <taxon>Agaricomycotina</taxon>
        <taxon>Agaricomycetes</taxon>
        <taxon>Gloeophyllales</taxon>
        <taxon>Gloeophyllaceae</taxon>
        <taxon>Gloeophyllum</taxon>
    </lineage>
</organism>
<dbReference type="Pfam" id="PF00439">
    <property type="entry name" value="Bromodomain"/>
    <property type="match status" value="1"/>
</dbReference>
<dbReference type="PANTHER" id="PTHR22881">
    <property type="entry name" value="BROMODOMAIN CONTAINING PROTEIN"/>
    <property type="match status" value="1"/>
</dbReference>
<feature type="region of interest" description="Disordered" evidence="3">
    <location>
        <begin position="190"/>
        <end position="260"/>
    </location>
</feature>
<dbReference type="GO" id="GO:0006325">
    <property type="term" value="P:chromatin organization"/>
    <property type="evidence" value="ECO:0007669"/>
    <property type="project" value="UniProtKB-ARBA"/>
</dbReference>
<dbReference type="PROSITE" id="PS50014">
    <property type="entry name" value="BROMODOMAIN_2"/>
    <property type="match status" value="1"/>
</dbReference>
<feature type="compositionally biased region" description="Basic and acidic residues" evidence="3">
    <location>
        <begin position="190"/>
        <end position="205"/>
    </location>
</feature>
<dbReference type="GO" id="GO:0006357">
    <property type="term" value="P:regulation of transcription by RNA polymerase II"/>
    <property type="evidence" value="ECO:0007669"/>
    <property type="project" value="TreeGrafter"/>
</dbReference>
<feature type="domain" description="Bromo" evidence="4">
    <location>
        <begin position="87"/>
        <end position="157"/>
    </location>
</feature>
<sequence length="756" mass="82541">MSSSSSSSPDPGIDAVGADDVNKATSRPSGSGIKLVLPPLKAVKPLKRGKKSKGSTFVQDEGVRKAPRPVKLKPLKEVLAKLIAQIKKKDDYAFFLRPVDEVQVPNYRDVIKQPMDFGTMTEKVNKGRYRSLDEFSNDFHLVTNNAKTFNPPGTIHHIEAARIEAWGEQHIEKARLSVIEHEADWNIDIEREDSVHPVGDEDRGTPMDIDGTATNAPSPSVTSAAATPAPSRRRRKVPQAPGTISESIDEEGRLPGSKDGLGAFPYGSDWAALMLSLKLKGKKKRTKKERLRLEKGGPPFAADGSLDYVEMDEPFSALSVFAPEPLEVPRLMPLYSSPATSDSTHVPYVAPVNLPLEKPMPSIDPSLLTPPVPPRRRHWTVNRNAYSRGRGKEREEDDTNSAPGPEPREAHALDYGSFSVLLGKLEEEMRTRGTGGYSTAVLNSEQKVKGAIHSSLQASSSSPVTNGSVPDGWNGDDYWDRSKAAEAQEILRAIVYGGVEGLAYLRSVAEFVTSTTSQAERPSVSSESALGMPLAAYVEKHIIDPLTGGRHRLLSETVSRLSNPKASVSSEVAQQVPRSVNVYPHASRALSLLRSVVSYPIDMASLIRSPNELFVAESEWVGANYREKLLQKEEDEKEKKLVEEPGRNAAEYLAFAIKNHQEATISTSDALPASEGPEVYQYALDSVTSLFDELEQRRKETGSVSLGQDGTEDPVARKVRLSLLALAKRAPLDKIAKLPPELVPAHLRHVVPTLGA</sequence>
<evidence type="ECO:0000259" key="4">
    <source>
        <dbReference type="PROSITE" id="PS50014"/>
    </source>
</evidence>
<reference evidence="5 6" key="1">
    <citation type="journal article" date="2012" name="Science">
        <title>The Paleozoic origin of enzymatic lignin decomposition reconstructed from 31 fungal genomes.</title>
        <authorList>
            <person name="Floudas D."/>
            <person name="Binder M."/>
            <person name="Riley R."/>
            <person name="Barry K."/>
            <person name="Blanchette R.A."/>
            <person name="Henrissat B."/>
            <person name="Martinez A.T."/>
            <person name="Otillar R."/>
            <person name="Spatafora J.W."/>
            <person name="Yadav J.S."/>
            <person name="Aerts A."/>
            <person name="Benoit I."/>
            <person name="Boyd A."/>
            <person name="Carlson A."/>
            <person name="Copeland A."/>
            <person name="Coutinho P.M."/>
            <person name="de Vries R.P."/>
            <person name="Ferreira P."/>
            <person name="Findley K."/>
            <person name="Foster B."/>
            <person name="Gaskell J."/>
            <person name="Glotzer D."/>
            <person name="Gorecki P."/>
            <person name="Heitman J."/>
            <person name="Hesse C."/>
            <person name="Hori C."/>
            <person name="Igarashi K."/>
            <person name="Jurgens J.A."/>
            <person name="Kallen N."/>
            <person name="Kersten P."/>
            <person name="Kohler A."/>
            <person name="Kuees U."/>
            <person name="Kumar T.K.A."/>
            <person name="Kuo A."/>
            <person name="LaButti K."/>
            <person name="Larrondo L.F."/>
            <person name="Lindquist E."/>
            <person name="Ling A."/>
            <person name="Lombard V."/>
            <person name="Lucas S."/>
            <person name="Lundell T."/>
            <person name="Martin R."/>
            <person name="McLaughlin D.J."/>
            <person name="Morgenstern I."/>
            <person name="Morin E."/>
            <person name="Murat C."/>
            <person name="Nagy L.G."/>
            <person name="Nolan M."/>
            <person name="Ohm R.A."/>
            <person name="Patyshakuliyeva A."/>
            <person name="Rokas A."/>
            <person name="Ruiz-Duenas F.J."/>
            <person name="Sabat G."/>
            <person name="Salamov A."/>
            <person name="Samejima M."/>
            <person name="Schmutz J."/>
            <person name="Slot J.C."/>
            <person name="St John F."/>
            <person name="Stenlid J."/>
            <person name="Sun H."/>
            <person name="Sun S."/>
            <person name="Syed K."/>
            <person name="Tsang A."/>
            <person name="Wiebenga A."/>
            <person name="Young D."/>
            <person name="Pisabarro A."/>
            <person name="Eastwood D.C."/>
            <person name="Martin F."/>
            <person name="Cullen D."/>
            <person name="Grigoriev I.V."/>
            <person name="Hibbett D.S."/>
        </authorList>
    </citation>
    <scope>NUCLEOTIDE SEQUENCE [LARGE SCALE GENOMIC DNA]</scope>
    <source>
        <strain evidence="5 6">ATCC 11539</strain>
    </source>
</reference>
<dbReference type="InterPro" id="IPR051831">
    <property type="entry name" value="Bromodomain_contain_prot"/>
</dbReference>
<dbReference type="CDD" id="cd04369">
    <property type="entry name" value="Bromodomain"/>
    <property type="match status" value="1"/>
</dbReference>
<keyword evidence="1 2" id="KW-0103">Bromodomain</keyword>
<dbReference type="PRINTS" id="PR00503">
    <property type="entry name" value="BROMODOMAIN"/>
</dbReference>
<evidence type="ECO:0000256" key="3">
    <source>
        <dbReference type="SAM" id="MobiDB-lite"/>
    </source>
</evidence>
<dbReference type="SMART" id="SM00297">
    <property type="entry name" value="BROMO"/>
    <property type="match status" value="1"/>
</dbReference>
<evidence type="ECO:0000256" key="2">
    <source>
        <dbReference type="PROSITE-ProRule" id="PRU00035"/>
    </source>
</evidence>